<dbReference type="InParanoid" id="A0A2K1I9I1"/>
<proteinExistence type="predicted"/>
<reference evidence="1" key="2">
    <citation type="journal article" date="2018" name="Plant J.">
        <title>The Physcomitrella patens chromosome-scale assembly reveals moss genome structure and evolution.</title>
        <authorList>
            <person name="Lang D."/>
            <person name="Ullrich K.K."/>
            <person name="Murat F."/>
            <person name="Fuchs J."/>
            <person name="Jenkins J."/>
            <person name="Haas F.B."/>
            <person name="Piednoel M."/>
            <person name="Gundlach H."/>
            <person name="Van Bel M."/>
            <person name="Meyberg R."/>
            <person name="Vives C."/>
            <person name="Morata J."/>
            <person name="Symeonidi A."/>
            <person name="Hiss M."/>
            <person name="Muchero W."/>
            <person name="Kamisugi Y."/>
            <person name="Saleh O."/>
            <person name="Blanc G."/>
            <person name="Decker E.L."/>
            <person name="van Gessel N."/>
            <person name="Grimwood J."/>
            <person name="Hayes R.D."/>
            <person name="Graham S.W."/>
            <person name="Gunter L.E."/>
            <person name="McDaniel S.F."/>
            <person name="Hoernstein S.N.W."/>
            <person name="Larsson A."/>
            <person name="Li F.W."/>
            <person name="Perroud P.F."/>
            <person name="Phillips J."/>
            <person name="Ranjan P."/>
            <person name="Rokshar D.S."/>
            <person name="Rothfels C.J."/>
            <person name="Schneider L."/>
            <person name="Shu S."/>
            <person name="Stevenson D.W."/>
            <person name="Thummler F."/>
            <person name="Tillich M."/>
            <person name="Villarreal Aguilar J.C."/>
            <person name="Widiez T."/>
            <person name="Wong G.K."/>
            <person name="Wymore A."/>
            <person name="Zhang Y."/>
            <person name="Zimmer A.D."/>
            <person name="Quatrano R.S."/>
            <person name="Mayer K.F.X."/>
            <person name="Goodstein D."/>
            <person name="Casacuberta J.M."/>
            <person name="Vandepoele K."/>
            <person name="Reski R."/>
            <person name="Cuming A.C."/>
            <person name="Tuskan G.A."/>
            <person name="Maumus F."/>
            <person name="Salse J."/>
            <person name="Schmutz J."/>
            <person name="Rensing S.A."/>
        </authorList>
    </citation>
    <scope>NUCLEOTIDE SEQUENCE [LARGE SCALE GENOMIC DNA]</scope>
</reference>
<name>A0A2K1I9I1_PHYPA</name>
<dbReference type="EMBL" id="ABEU02000318">
    <property type="protein sequence ID" value="PNR25936.1"/>
    <property type="molecule type" value="Genomic_DNA"/>
</dbReference>
<comment type="caution">
    <text evidence="1">The sequence shown here is derived from an EMBL/GenBank/DDBJ whole genome shotgun (WGS) entry which is preliminary data.</text>
</comment>
<sequence length="59" mass="6533">MAEAHIVFSHPSLRYSVFCTIYSVLEFAISRQTGTMISVTKGTNSVLAKFECNHPKVPS</sequence>
<protein>
    <submittedName>
        <fullName evidence="1">Uncharacterized protein</fullName>
    </submittedName>
</protein>
<reference evidence="1" key="1">
    <citation type="journal article" date="2008" name="Science">
        <title>The Physcomitrella genome reveals evolutionary insights into the conquest of land by plants.</title>
        <authorList>
            <person name="Rensing S."/>
            <person name="Lang D."/>
            <person name="Zimmer A."/>
            <person name="Terry A."/>
            <person name="Salamov A."/>
            <person name="Shapiro H."/>
            <person name="Nishiyama T."/>
            <person name="Perroud P.-F."/>
            <person name="Lindquist E."/>
            <person name="Kamisugi Y."/>
            <person name="Tanahashi T."/>
            <person name="Sakakibara K."/>
            <person name="Fujita T."/>
            <person name="Oishi K."/>
            <person name="Shin-I T."/>
            <person name="Kuroki Y."/>
            <person name="Toyoda A."/>
            <person name="Suzuki Y."/>
            <person name="Hashimoto A."/>
            <person name="Yamaguchi K."/>
            <person name="Sugano A."/>
            <person name="Kohara Y."/>
            <person name="Fujiyama A."/>
            <person name="Anterola A."/>
            <person name="Aoki S."/>
            <person name="Ashton N."/>
            <person name="Barbazuk W.B."/>
            <person name="Barker E."/>
            <person name="Bennetzen J."/>
            <person name="Bezanilla M."/>
            <person name="Blankenship R."/>
            <person name="Cho S.H."/>
            <person name="Dutcher S."/>
            <person name="Estelle M."/>
            <person name="Fawcett J.A."/>
            <person name="Gundlach H."/>
            <person name="Hanada K."/>
            <person name="Heyl A."/>
            <person name="Hicks K.A."/>
            <person name="Hugh J."/>
            <person name="Lohr M."/>
            <person name="Mayer K."/>
            <person name="Melkozernov A."/>
            <person name="Murata T."/>
            <person name="Nelson D."/>
            <person name="Pils B."/>
            <person name="Prigge M."/>
            <person name="Reiss B."/>
            <person name="Renner T."/>
            <person name="Rombauts S."/>
            <person name="Rushton P."/>
            <person name="Sanderfoot A."/>
            <person name="Schween G."/>
            <person name="Shiu S.-H."/>
            <person name="Stueber K."/>
            <person name="Theodoulou F.L."/>
            <person name="Tu H."/>
            <person name="Van de Peer Y."/>
            <person name="Verrier P.J."/>
            <person name="Waters E."/>
            <person name="Wood A."/>
            <person name="Yang L."/>
            <person name="Cove D."/>
            <person name="Cuming A."/>
            <person name="Hasebe M."/>
            <person name="Lucas S."/>
            <person name="Mishler D.B."/>
            <person name="Reski R."/>
            <person name="Grigoriev I."/>
            <person name="Quatrano R.S."/>
            <person name="Boore J.L."/>
        </authorList>
    </citation>
    <scope>NUCLEOTIDE SEQUENCE [LARGE SCALE GENOMIC DNA]</scope>
</reference>
<evidence type="ECO:0000313" key="1">
    <source>
        <dbReference type="EMBL" id="PNR25936.1"/>
    </source>
</evidence>
<dbReference type="AlphaFoldDB" id="A0A2K1I9I1"/>
<organism evidence="1">
    <name type="scientific">Physcomitrium patens</name>
    <name type="common">Spreading-leaved earth moss</name>
    <name type="synonym">Physcomitrella patens</name>
    <dbReference type="NCBI Taxonomy" id="3218"/>
    <lineage>
        <taxon>Eukaryota</taxon>
        <taxon>Viridiplantae</taxon>
        <taxon>Streptophyta</taxon>
        <taxon>Embryophyta</taxon>
        <taxon>Bryophyta</taxon>
        <taxon>Bryophytina</taxon>
        <taxon>Bryopsida</taxon>
        <taxon>Funariidae</taxon>
        <taxon>Funariales</taxon>
        <taxon>Funariaceae</taxon>
        <taxon>Physcomitrium</taxon>
    </lineage>
</organism>
<gene>
    <name evidence="1" type="ORF">PHYPA_031295</name>
</gene>
<accession>A0A2K1I9I1</accession>